<dbReference type="InterPro" id="IPR012337">
    <property type="entry name" value="RNaseH-like_sf"/>
</dbReference>
<evidence type="ECO:0000313" key="3">
    <source>
        <dbReference type="Proteomes" id="UP000594771"/>
    </source>
</evidence>
<protein>
    <submittedName>
        <fullName evidence="2">Ribonuclease HI family protein</fullName>
    </submittedName>
</protein>
<accession>A0A7T2RPV6</accession>
<dbReference type="InterPro" id="IPR002156">
    <property type="entry name" value="RNaseH_domain"/>
</dbReference>
<evidence type="ECO:0000259" key="1">
    <source>
        <dbReference type="Pfam" id="PF13456"/>
    </source>
</evidence>
<sequence length="151" mass="17481">MTALEVKMIRLTIDASVDVETGDAGIGCVWLENGEQYQLKHSLTERMDNHLAEFYALHYALNALLKKGRETEWILCQSDSRIVVDSVNKQYHKRDPYKTLLKVCLKQIDKFANFNLVWVPESQTKGADHLARQAMRQSRDQKQQIKYLAVK</sequence>
<proteinExistence type="predicted"/>
<organism evidence="2 3">
    <name type="scientific">Aerococcus urinae</name>
    <dbReference type="NCBI Taxonomy" id="1376"/>
    <lineage>
        <taxon>Bacteria</taxon>
        <taxon>Bacillati</taxon>
        <taxon>Bacillota</taxon>
        <taxon>Bacilli</taxon>
        <taxon>Lactobacillales</taxon>
        <taxon>Aerococcaceae</taxon>
        <taxon>Aerococcus</taxon>
    </lineage>
</organism>
<dbReference type="EMBL" id="CP065662">
    <property type="protein sequence ID" value="QPS00802.1"/>
    <property type="molecule type" value="Genomic_DNA"/>
</dbReference>
<dbReference type="AlphaFoldDB" id="A0A7T2RPV6"/>
<dbReference type="Pfam" id="PF13456">
    <property type="entry name" value="RVT_3"/>
    <property type="match status" value="1"/>
</dbReference>
<dbReference type="GO" id="GO:0003676">
    <property type="term" value="F:nucleic acid binding"/>
    <property type="evidence" value="ECO:0007669"/>
    <property type="project" value="InterPro"/>
</dbReference>
<evidence type="ECO:0000313" key="2">
    <source>
        <dbReference type="EMBL" id="QPS00802.1"/>
    </source>
</evidence>
<dbReference type="InterPro" id="IPR036397">
    <property type="entry name" value="RNaseH_sf"/>
</dbReference>
<reference evidence="2 3" key="1">
    <citation type="submission" date="2020-12" db="EMBL/GenBank/DDBJ databases">
        <title>FDA dAtabase for Regulatory Grade micrObial Sequences (FDA-ARGOS): Supporting development and validation of Infectious Disease Dx tests.</title>
        <authorList>
            <person name="Sproer C."/>
            <person name="Gronow S."/>
            <person name="Severitt S."/>
            <person name="Schroder I."/>
            <person name="Tallon L."/>
            <person name="Sadzewicz L."/>
            <person name="Zhao X."/>
            <person name="Boylan J."/>
            <person name="Ott S."/>
            <person name="Bowen H."/>
            <person name="Vavikolanu K."/>
            <person name="Mehta A."/>
            <person name="Aluvathingal J."/>
            <person name="Nadendla S."/>
            <person name="Lowell S."/>
            <person name="Myers T."/>
            <person name="Yan Y."/>
            <person name="Sichtig H."/>
        </authorList>
    </citation>
    <scope>NUCLEOTIDE SEQUENCE [LARGE SCALE GENOMIC DNA]</scope>
    <source>
        <strain evidence="2 3">FDAARGOS_911</strain>
    </source>
</reference>
<dbReference type="SUPFAM" id="SSF53098">
    <property type="entry name" value="Ribonuclease H-like"/>
    <property type="match status" value="1"/>
</dbReference>
<dbReference type="CDD" id="cd09279">
    <property type="entry name" value="RNase_HI_like"/>
    <property type="match status" value="1"/>
</dbReference>
<dbReference type="Gene3D" id="3.30.420.10">
    <property type="entry name" value="Ribonuclease H-like superfamily/Ribonuclease H"/>
    <property type="match status" value="1"/>
</dbReference>
<gene>
    <name evidence="2" type="ORF">I6G68_05235</name>
</gene>
<feature type="domain" description="RNase H type-1" evidence="1">
    <location>
        <begin position="14"/>
        <end position="134"/>
    </location>
</feature>
<dbReference type="Proteomes" id="UP000594771">
    <property type="component" value="Chromosome"/>
</dbReference>
<dbReference type="GO" id="GO:0004523">
    <property type="term" value="F:RNA-DNA hybrid ribonuclease activity"/>
    <property type="evidence" value="ECO:0007669"/>
    <property type="project" value="InterPro"/>
</dbReference>
<name>A0A7T2RPV6_9LACT</name>